<evidence type="ECO:0000313" key="8">
    <source>
        <dbReference type="Proteomes" id="UP000186391"/>
    </source>
</evidence>
<evidence type="ECO:0000256" key="3">
    <source>
        <dbReference type="ARBA" id="ARBA00022801"/>
    </source>
</evidence>
<organism evidence="7 8">
    <name type="scientific">Fischerella major NIES-592</name>
    <dbReference type="NCBI Taxonomy" id="210994"/>
    <lineage>
        <taxon>Bacteria</taxon>
        <taxon>Bacillati</taxon>
        <taxon>Cyanobacteriota</taxon>
        <taxon>Cyanophyceae</taxon>
        <taxon>Nostocales</taxon>
        <taxon>Hapalosiphonaceae</taxon>
        <taxon>Fischerella</taxon>
    </lineage>
</organism>
<comment type="caution">
    <text evidence="7">The sequence shown here is derived from an EMBL/GenBank/DDBJ whole genome shotgun (WGS) entry which is preliminary data.</text>
</comment>
<dbReference type="InterPro" id="IPR002502">
    <property type="entry name" value="Amidase_domain"/>
</dbReference>
<accession>A0A1U7GT47</accession>
<evidence type="ECO:0000256" key="5">
    <source>
        <dbReference type="SAM" id="MobiDB-lite"/>
    </source>
</evidence>
<protein>
    <recommendedName>
        <fullName evidence="2">N-acetylmuramoyl-L-alanine amidase</fullName>
        <ecNumber evidence="2">3.5.1.28</ecNumber>
    </recommendedName>
</protein>
<evidence type="ECO:0000256" key="4">
    <source>
        <dbReference type="ARBA" id="ARBA00023316"/>
    </source>
</evidence>
<keyword evidence="3" id="KW-0378">Hydrolase</keyword>
<proteinExistence type="predicted"/>
<dbReference type="RefSeq" id="WP_073557023.1">
    <property type="nucleotide sequence ID" value="NZ_MRCA01000024.1"/>
</dbReference>
<dbReference type="GO" id="GO:0008745">
    <property type="term" value="F:N-acetylmuramoyl-L-alanine amidase activity"/>
    <property type="evidence" value="ECO:0007669"/>
    <property type="project" value="UniProtKB-EC"/>
</dbReference>
<feature type="compositionally biased region" description="Polar residues" evidence="5">
    <location>
        <begin position="68"/>
        <end position="78"/>
    </location>
</feature>
<dbReference type="PANTHER" id="PTHR30417:SF1">
    <property type="entry name" value="N-ACETYLMURAMOYL-L-ALANINE AMIDASE AMID"/>
    <property type="match status" value="1"/>
</dbReference>
<dbReference type="Pfam" id="PF01510">
    <property type="entry name" value="Amidase_2"/>
    <property type="match status" value="1"/>
</dbReference>
<dbReference type="EC" id="3.5.1.28" evidence="2"/>
<dbReference type="SMART" id="SM00644">
    <property type="entry name" value="Ami_2"/>
    <property type="match status" value="1"/>
</dbReference>
<dbReference type="InterPro" id="IPR036505">
    <property type="entry name" value="Amidase/PGRP_sf"/>
</dbReference>
<evidence type="ECO:0000256" key="1">
    <source>
        <dbReference type="ARBA" id="ARBA00001561"/>
    </source>
</evidence>
<dbReference type="AlphaFoldDB" id="A0A1U7GT47"/>
<dbReference type="InterPro" id="IPR051206">
    <property type="entry name" value="NAMLAA_amidase_2"/>
</dbReference>
<comment type="catalytic activity">
    <reaction evidence="1">
        <text>Hydrolyzes the link between N-acetylmuramoyl residues and L-amino acid residues in certain cell-wall glycopeptides.</text>
        <dbReference type="EC" id="3.5.1.28"/>
    </reaction>
</comment>
<feature type="region of interest" description="Disordered" evidence="5">
    <location>
        <begin position="66"/>
        <end position="115"/>
    </location>
</feature>
<evidence type="ECO:0000313" key="7">
    <source>
        <dbReference type="EMBL" id="OKH11042.1"/>
    </source>
</evidence>
<dbReference type="PANTHER" id="PTHR30417">
    <property type="entry name" value="N-ACETYLMURAMOYL-L-ALANINE AMIDASE AMID"/>
    <property type="match status" value="1"/>
</dbReference>
<reference evidence="7 8" key="1">
    <citation type="submission" date="2016-11" db="EMBL/GenBank/DDBJ databases">
        <title>Draft Genome Sequences of Nine Cyanobacterial Strains from Diverse Habitats.</title>
        <authorList>
            <person name="Zhu T."/>
            <person name="Hou S."/>
            <person name="Lu X."/>
            <person name="Hess W.R."/>
        </authorList>
    </citation>
    <scope>NUCLEOTIDE SEQUENCE [LARGE SCALE GENOMIC DNA]</scope>
    <source>
        <strain evidence="7 8">NIES-592</strain>
    </source>
</reference>
<dbReference type="Gene3D" id="3.40.80.10">
    <property type="entry name" value="Peptidoglycan recognition protein-like"/>
    <property type="match status" value="1"/>
</dbReference>
<keyword evidence="4" id="KW-0961">Cell wall biogenesis/degradation</keyword>
<dbReference type="GO" id="GO:0071555">
    <property type="term" value="P:cell wall organization"/>
    <property type="evidence" value="ECO:0007669"/>
    <property type="project" value="UniProtKB-KW"/>
</dbReference>
<sequence length="325" mass="35909">MSFSVWIKRLLIISLMLISLTIVLVLGRAKLQQNSSISSNSDVDPAAWSPAKVQLQAVQEQKEEVQDFSKSLTNTSPTPKVESKNKQADKLQSSAKPSVNTAGADKVSSTNNQADKLQNIPQYSFKITEAFKQYTPSYKIALAHPSNYGERFATDINGVPVNNQAIIVLHETADSASSAINTFQTAHGDQDKQVSYHSLITLDGTIIYIVPPDKRAFGAGNSVFDGPNGSETVQTNPGLEPSVNNFAYHVSLETPPEGRNKEPYHIGYTDAQYYSLAWLIAQSSVPDERITTHRDVDRSGTRIDPRSFDFDKFFNLLHSFRQPIS</sequence>
<keyword evidence="8" id="KW-1185">Reference proteome</keyword>
<evidence type="ECO:0000259" key="6">
    <source>
        <dbReference type="SMART" id="SM00644"/>
    </source>
</evidence>
<dbReference type="SUPFAM" id="SSF55846">
    <property type="entry name" value="N-acetylmuramoyl-L-alanine amidase-like"/>
    <property type="match status" value="1"/>
</dbReference>
<evidence type="ECO:0000256" key="2">
    <source>
        <dbReference type="ARBA" id="ARBA00011901"/>
    </source>
</evidence>
<feature type="domain" description="N-acetylmuramoyl-L-alanine amidase" evidence="6">
    <location>
        <begin position="153"/>
        <end position="306"/>
    </location>
</feature>
<name>A0A1U7GT47_9CYAN</name>
<dbReference type="EMBL" id="MRCA01000024">
    <property type="protein sequence ID" value="OKH11042.1"/>
    <property type="molecule type" value="Genomic_DNA"/>
</dbReference>
<dbReference type="Proteomes" id="UP000186391">
    <property type="component" value="Unassembled WGS sequence"/>
</dbReference>
<dbReference type="OrthoDB" id="505853at2"/>
<dbReference type="CDD" id="cd06583">
    <property type="entry name" value="PGRP"/>
    <property type="match status" value="1"/>
</dbReference>
<dbReference type="GO" id="GO:0009253">
    <property type="term" value="P:peptidoglycan catabolic process"/>
    <property type="evidence" value="ECO:0007669"/>
    <property type="project" value="InterPro"/>
</dbReference>
<dbReference type="GO" id="GO:0009254">
    <property type="term" value="P:peptidoglycan turnover"/>
    <property type="evidence" value="ECO:0007669"/>
    <property type="project" value="TreeGrafter"/>
</dbReference>
<gene>
    <name evidence="7" type="ORF">NIES592_23030</name>
</gene>
<feature type="compositionally biased region" description="Polar residues" evidence="5">
    <location>
        <begin position="90"/>
        <end position="115"/>
    </location>
</feature>